<dbReference type="Proteomes" id="UP001054252">
    <property type="component" value="Unassembled WGS sequence"/>
</dbReference>
<gene>
    <name evidence="1" type="ORF">SLEP1_g59672</name>
</gene>
<organism evidence="1 2">
    <name type="scientific">Rubroshorea leprosula</name>
    <dbReference type="NCBI Taxonomy" id="152421"/>
    <lineage>
        <taxon>Eukaryota</taxon>
        <taxon>Viridiplantae</taxon>
        <taxon>Streptophyta</taxon>
        <taxon>Embryophyta</taxon>
        <taxon>Tracheophyta</taxon>
        <taxon>Spermatophyta</taxon>
        <taxon>Magnoliopsida</taxon>
        <taxon>eudicotyledons</taxon>
        <taxon>Gunneridae</taxon>
        <taxon>Pentapetalae</taxon>
        <taxon>rosids</taxon>
        <taxon>malvids</taxon>
        <taxon>Malvales</taxon>
        <taxon>Dipterocarpaceae</taxon>
        <taxon>Rubroshorea</taxon>
    </lineage>
</organism>
<dbReference type="EMBL" id="BPVZ01001101">
    <property type="protein sequence ID" value="GKV53129.1"/>
    <property type="molecule type" value="Genomic_DNA"/>
</dbReference>
<evidence type="ECO:0000313" key="2">
    <source>
        <dbReference type="Proteomes" id="UP001054252"/>
    </source>
</evidence>
<proteinExistence type="predicted"/>
<name>A0AAV5MVX4_9ROSI</name>
<keyword evidence="2" id="KW-1185">Reference proteome</keyword>
<accession>A0AAV5MVX4</accession>
<sequence length="48" mass="5318">QVFRTEEAVCDEVQFDVKHRILGFSKLKSSSLPVSVAINWGIEAVVQG</sequence>
<reference evidence="1 2" key="1">
    <citation type="journal article" date="2021" name="Commun. Biol.">
        <title>The genome of Shorea leprosula (Dipterocarpaceae) highlights the ecological relevance of drought in aseasonal tropical rainforests.</title>
        <authorList>
            <person name="Ng K.K.S."/>
            <person name="Kobayashi M.J."/>
            <person name="Fawcett J.A."/>
            <person name="Hatakeyama M."/>
            <person name="Paape T."/>
            <person name="Ng C.H."/>
            <person name="Ang C.C."/>
            <person name="Tnah L.H."/>
            <person name="Lee C.T."/>
            <person name="Nishiyama T."/>
            <person name="Sese J."/>
            <person name="O'Brien M.J."/>
            <person name="Copetti D."/>
            <person name="Mohd Noor M.I."/>
            <person name="Ong R.C."/>
            <person name="Putra M."/>
            <person name="Sireger I.Z."/>
            <person name="Indrioko S."/>
            <person name="Kosugi Y."/>
            <person name="Izuno A."/>
            <person name="Isagi Y."/>
            <person name="Lee S.L."/>
            <person name="Shimizu K.K."/>
        </authorList>
    </citation>
    <scope>NUCLEOTIDE SEQUENCE [LARGE SCALE GENOMIC DNA]</scope>
    <source>
        <strain evidence="1">214</strain>
    </source>
</reference>
<feature type="non-terminal residue" evidence="1">
    <location>
        <position position="1"/>
    </location>
</feature>
<protein>
    <submittedName>
        <fullName evidence="1">Uncharacterized protein</fullName>
    </submittedName>
</protein>
<comment type="caution">
    <text evidence="1">The sequence shown here is derived from an EMBL/GenBank/DDBJ whole genome shotgun (WGS) entry which is preliminary data.</text>
</comment>
<evidence type="ECO:0000313" key="1">
    <source>
        <dbReference type="EMBL" id="GKV53129.1"/>
    </source>
</evidence>
<dbReference type="AlphaFoldDB" id="A0AAV5MVX4"/>